<evidence type="ECO:0000313" key="3">
    <source>
        <dbReference type="EMBL" id="KAG5170913.1"/>
    </source>
</evidence>
<comment type="caution">
    <text evidence="2">The sequence shown here is derived from an EMBL/GenBank/DDBJ whole genome shotgun (WGS) entry which is preliminary data.</text>
</comment>
<sequence length="177" mass="20207">MSDFNPKPQTVESNVPSGYTVIEGPGGKKYLVPLFVVPSLEYSMSAYHKKAEMKTEIANADGLDPYLERLQTYNTIAGTLHAPPDPPLTDKELLRQHAEVQALVEKLGISYRDAAHRLYMAEMEKLKVADMQRKSFQIFEKRATNTLKGIAGRHNYKSNYFMMYKKMKSEISKQKEQ</sequence>
<dbReference type="EMBL" id="JAFIQS010000003">
    <property type="protein sequence ID" value="KAG5170913.1"/>
    <property type="molecule type" value="Genomic_DNA"/>
</dbReference>
<dbReference type="OrthoDB" id="3044119at2759"/>
<name>A0A8H8CIR8_PSICU</name>
<proteinExistence type="predicted"/>
<evidence type="ECO:0000313" key="1">
    <source>
        <dbReference type="EMBL" id="KAG5162568.1"/>
    </source>
</evidence>
<evidence type="ECO:0000313" key="2">
    <source>
        <dbReference type="EMBL" id="KAG5166998.1"/>
    </source>
</evidence>
<reference evidence="2" key="1">
    <citation type="submission" date="2021-02" db="EMBL/GenBank/DDBJ databases">
        <title>Psilocybe cubensis genome.</title>
        <authorList>
            <person name="Mckernan K.J."/>
            <person name="Crawford S."/>
            <person name="Trippe A."/>
            <person name="Kane L.T."/>
            <person name="Mclaughlin S."/>
        </authorList>
    </citation>
    <scope>NUCLEOTIDE SEQUENCE [LARGE SCALE GENOMIC DNA]</scope>
    <source>
        <strain evidence="2">MGC-MH-2018</strain>
    </source>
</reference>
<organism evidence="2">
    <name type="scientific">Psilocybe cubensis</name>
    <name type="common">Psychedelic mushroom</name>
    <name type="synonym">Stropharia cubensis</name>
    <dbReference type="NCBI Taxonomy" id="181762"/>
    <lineage>
        <taxon>Eukaryota</taxon>
        <taxon>Fungi</taxon>
        <taxon>Dikarya</taxon>
        <taxon>Basidiomycota</taxon>
        <taxon>Agaricomycotina</taxon>
        <taxon>Agaricomycetes</taxon>
        <taxon>Agaricomycetidae</taxon>
        <taxon>Agaricales</taxon>
        <taxon>Agaricineae</taxon>
        <taxon>Strophariaceae</taxon>
        <taxon>Psilocybe</taxon>
    </lineage>
</organism>
<gene>
    <name evidence="3" type="ORF">JR316_002988</name>
    <name evidence="2" type="ORF">JR316_007335</name>
    <name evidence="1" type="ORF">JR316_012453</name>
</gene>
<accession>A0A8H8CIR8</accession>
<protein>
    <submittedName>
        <fullName evidence="2">Uncharacterized protein</fullName>
    </submittedName>
</protein>
<dbReference type="EMBL" id="JAFIQS010000018">
    <property type="protein sequence ID" value="KAG5162568.1"/>
    <property type="molecule type" value="Genomic_DNA"/>
</dbReference>
<dbReference type="AlphaFoldDB" id="A0A8H8CIR8"/>
<dbReference type="EMBL" id="JAFIQS010000007">
    <property type="protein sequence ID" value="KAG5166998.1"/>
    <property type="molecule type" value="Genomic_DNA"/>
</dbReference>